<dbReference type="WBParaSite" id="HPBE_0001260801-mRNA-1">
    <property type="protein sequence ID" value="HPBE_0001260801-mRNA-1"/>
    <property type="gene ID" value="HPBE_0001260801"/>
</dbReference>
<evidence type="ECO:0000313" key="4">
    <source>
        <dbReference type="WBParaSite" id="HPBE_0001260801-mRNA-1"/>
    </source>
</evidence>
<accession>A0A183FW34</accession>
<evidence type="ECO:0000313" key="3">
    <source>
        <dbReference type="Proteomes" id="UP000050761"/>
    </source>
</evidence>
<dbReference type="EMBL" id="UZAH01027567">
    <property type="protein sequence ID" value="VDO92907.1"/>
    <property type="molecule type" value="Genomic_DNA"/>
</dbReference>
<name>A0A183FW34_HELPZ</name>
<gene>
    <name evidence="2" type="ORF">HPBE_LOCUS12609</name>
</gene>
<reference evidence="4" key="2">
    <citation type="submission" date="2019-09" db="UniProtKB">
        <authorList>
            <consortium name="WormBaseParasite"/>
        </authorList>
    </citation>
    <scope>IDENTIFICATION</scope>
</reference>
<feature type="region of interest" description="Disordered" evidence="1">
    <location>
        <begin position="1"/>
        <end position="28"/>
    </location>
</feature>
<evidence type="ECO:0000313" key="2">
    <source>
        <dbReference type="EMBL" id="VDO92907.1"/>
    </source>
</evidence>
<dbReference type="AlphaFoldDB" id="A0A183FW34"/>
<dbReference type="Proteomes" id="UP000050761">
    <property type="component" value="Unassembled WGS sequence"/>
</dbReference>
<reference evidence="2 3" key="1">
    <citation type="submission" date="2018-11" db="EMBL/GenBank/DDBJ databases">
        <authorList>
            <consortium name="Pathogen Informatics"/>
        </authorList>
    </citation>
    <scope>NUCLEOTIDE SEQUENCE [LARGE SCALE GENOMIC DNA]</scope>
</reference>
<protein>
    <submittedName>
        <fullName evidence="4">START domain-containing protein</fullName>
    </submittedName>
</protein>
<accession>A0A3P8A8C0</accession>
<proteinExistence type="predicted"/>
<evidence type="ECO:0000256" key="1">
    <source>
        <dbReference type="SAM" id="MobiDB-lite"/>
    </source>
</evidence>
<dbReference type="OrthoDB" id="10529027at2759"/>
<sequence length="80" mass="8913">MSRKQGAVPAFRDVSLPEDEQQQHGVDGATARYEATLVDGKLNNITITSIYNSLEDFHAVREQANWIVIRAVHAFDTVTV</sequence>
<keyword evidence="3" id="KW-1185">Reference proteome</keyword>
<organism evidence="3 4">
    <name type="scientific">Heligmosomoides polygyrus</name>
    <name type="common">Parasitic roundworm</name>
    <dbReference type="NCBI Taxonomy" id="6339"/>
    <lineage>
        <taxon>Eukaryota</taxon>
        <taxon>Metazoa</taxon>
        <taxon>Ecdysozoa</taxon>
        <taxon>Nematoda</taxon>
        <taxon>Chromadorea</taxon>
        <taxon>Rhabditida</taxon>
        <taxon>Rhabditina</taxon>
        <taxon>Rhabditomorpha</taxon>
        <taxon>Strongyloidea</taxon>
        <taxon>Heligmosomidae</taxon>
        <taxon>Heligmosomoides</taxon>
    </lineage>
</organism>